<dbReference type="InterPro" id="IPR011335">
    <property type="entry name" value="Restrct_endonuc-II-like"/>
</dbReference>
<organism evidence="5 6">
    <name type="scientific">Companilactobacillus baiquanensis</name>
    <dbReference type="NCBI Taxonomy" id="2486005"/>
    <lineage>
        <taxon>Bacteria</taxon>
        <taxon>Bacillati</taxon>
        <taxon>Bacillota</taxon>
        <taxon>Bacilli</taxon>
        <taxon>Lactobacillales</taxon>
        <taxon>Lactobacillaceae</taxon>
        <taxon>Companilactobacillus</taxon>
    </lineage>
</organism>
<evidence type="ECO:0000256" key="2">
    <source>
        <dbReference type="ARBA" id="ARBA00022759"/>
    </source>
</evidence>
<gene>
    <name evidence="5" type="ORF">ACFP1F_08925</name>
</gene>
<evidence type="ECO:0000256" key="3">
    <source>
        <dbReference type="ARBA" id="ARBA00022801"/>
    </source>
</evidence>
<dbReference type="InterPro" id="IPR037057">
    <property type="entry name" value="DNA_rep_MutH/T2_RE_sf"/>
</dbReference>
<evidence type="ECO:0000259" key="4">
    <source>
        <dbReference type="SMART" id="SM00927"/>
    </source>
</evidence>
<keyword evidence="2 5" id="KW-0255">Endonuclease</keyword>
<dbReference type="CDD" id="cd22355">
    <property type="entry name" value="Sau3AI_C"/>
    <property type="match status" value="1"/>
</dbReference>
<proteinExistence type="predicted"/>
<dbReference type="EMBL" id="JBHSSN010000015">
    <property type="protein sequence ID" value="MFC6323860.1"/>
    <property type="molecule type" value="Genomic_DNA"/>
</dbReference>
<dbReference type="CDD" id="cd22356">
    <property type="entry name" value="Sau3AI_N-like"/>
    <property type="match status" value="1"/>
</dbReference>
<name>A0ABW1UWP4_9LACO</name>
<dbReference type="Gene3D" id="3.40.600.10">
    <property type="entry name" value="DNA mismatch repair MutH/Restriction endonuclease, type II"/>
    <property type="match status" value="2"/>
</dbReference>
<dbReference type="RefSeq" id="WP_125592885.1">
    <property type="nucleotide sequence ID" value="NZ_JBHSSN010000015.1"/>
</dbReference>
<evidence type="ECO:0000313" key="5">
    <source>
        <dbReference type="EMBL" id="MFC6323860.1"/>
    </source>
</evidence>
<protein>
    <submittedName>
        <fullName evidence="5">MutH/Sau3AI family endonuclease</fullName>
    </submittedName>
</protein>
<accession>A0ABW1UWP4</accession>
<sequence>MPEHVFTKNELENILNMATGKTLGQVDKNHIFDRTKTKPKITGIAGDVIEQSVLEYPADIKQEADLLVDGTPVELKTTGIRYSKKDNKSVEAKEPMSITAVSPDSIVNEEFGTSKFWNKMSHTLFVYYLYDSDKTVQAAEYANFTIQGYQFHQFSEQDKEILKNDWSIVRNFIRNVNEADIDTEYPKISKLRNQMMYMDTAPKWPHRPRFRLKRAVVTNIVKEHFGIHYEPLKAENSFNSYAELDKVLHKFTTQYKDKTMREIAEKLNFKVSKKRLDKSIAERLIVKMFGSDKGKLKDIDTFNKLGIIPKTVVQNYKKKRTEDMKFESIDFNEWTDKSVKYEDSNIYNSFLNPILLIIFRETDKDTPLFDTVFKGFKRINLDEAVLQNDLKKTWTEVRNLVWSNKVKMEIMHNKKGEIIITPKTKLPKMQNNLPKSSDYTFFIRGTGSDAKNKTLNLNGVQMYQQYIWIKGSYMMELINNMNYI</sequence>
<dbReference type="InterPro" id="IPR011337">
    <property type="entry name" value="DNA_rep_MutH/RE_typeII_Sau3AI"/>
</dbReference>
<keyword evidence="6" id="KW-1185">Reference proteome</keyword>
<dbReference type="SUPFAM" id="SSF52980">
    <property type="entry name" value="Restriction endonuclease-like"/>
    <property type="match status" value="2"/>
</dbReference>
<keyword evidence="3" id="KW-0378">Hydrolase</keyword>
<dbReference type="SMART" id="SM00927">
    <property type="entry name" value="MutH"/>
    <property type="match status" value="1"/>
</dbReference>
<keyword evidence="1" id="KW-0540">Nuclease</keyword>
<comment type="caution">
    <text evidence="5">The sequence shown here is derived from an EMBL/GenBank/DDBJ whole genome shotgun (WGS) entry which is preliminary data.</text>
</comment>
<dbReference type="GO" id="GO:0004519">
    <property type="term" value="F:endonuclease activity"/>
    <property type="evidence" value="ECO:0007669"/>
    <property type="project" value="UniProtKB-KW"/>
</dbReference>
<dbReference type="Proteomes" id="UP001596186">
    <property type="component" value="Unassembled WGS sequence"/>
</dbReference>
<evidence type="ECO:0000313" key="6">
    <source>
        <dbReference type="Proteomes" id="UP001596186"/>
    </source>
</evidence>
<feature type="domain" description="DNA mismatch repair MutH/Type II restriction enzyme Sau3AI" evidence="4">
    <location>
        <begin position="56"/>
        <end position="165"/>
    </location>
</feature>
<evidence type="ECO:0000256" key="1">
    <source>
        <dbReference type="ARBA" id="ARBA00022722"/>
    </source>
</evidence>
<reference evidence="6" key="1">
    <citation type="journal article" date="2019" name="Int. J. Syst. Evol. Microbiol.">
        <title>The Global Catalogue of Microorganisms (GCM) 10K type strain sequencing project: providing services to taxonomists for standard genome sequencing and annotation.</title>
        <authorList>
            <consortium name="The Broad Institute Genomics Platform"/>
            <consortium name="The Broad Institute Genome Sequencing Center for Infectious Disease"/>
            <person name="Wu L."/>
            <person name="Ma J."/>
        </authorList>
    </citation>
    <scope>NUCLEOTIDE SEQUENCE [LARGE SCALE GENOMIC DNA]</scope>
    <source>
        <strain evidence="6">CCM 8895</strain>
    </source>
</reference>
<dbReference type="Pfam" id="PF02976">
    <property type="entry name" value="MutH"/>
    <property type="match status" value="1"/>
</dbReference>